<name>A0A450RYP3_9GAMM</name>
<evidence type="ECO:0000313" key="1">
    <source>
        <dbReference type="EMBL" id="VFJ44325.1"/>
    </source>
</evidence>
<gene>
    <name evidence="1" type="ORF">BECKFW1821A_GA0114235_100649</name>
</gene>
<accession>A0A450RYP3</accession>
<evidence type="ECO:0008006" key="2">
    <source>
        <dbReference type="Google" id="ProtNLM"/>
    </source>
</evidence>
<dbReference type="SUPFAM" id="SSF53448">
    <property type="entry name" value="Nucleotide-diphospho-sugar transferases"/>
    <property type="match status" value="1"/>
</dbReference>
<proteinExistence type="predicted"/>
<protein>
    <recommendedName>
        <fullName evidence="2">Glycosyl transferase family 2</fullName>
    </recommendedName>
</protein>
<dbReference type="EMBL" id="CAADEW010000006">
    <property type="protein sequence ID" value="VFJ44325.1"/>
    <property type="molecule type" value="Genomic_DNA"/>
</dbReference>
<organism evidence="1">
    <name type="scientific">Candidatus Kentrum sp. FW</name>
    <dbReference type="NCBI Taxonomy" id="2126338"/>
    <lineage>
        <taxon>Bacteria</taxon>
        <taxon>Pseudomonadati</taxon>
        <taxon>Pseudomonadota</taxon>
        <taxon>Gammaproteobacteria</taxon>
        <taxon>Candidatus Kentrum</taxon>
    </lineage>
</organism>
<sequence length="306" mass="35028">MKHTDTVAILAYFNFSRAEARYTALRTALKSLYQQMDVILVCHRLPLEDLPPANNLHVIDIPSASTVWQKERFYNIALSHLARGHEYVIWADADILFPRGGWLARMKDRLRTHRLVQLFHRVEDVRLEKGDLEPTGLVRKSVVDSWKSDIAPDEYFATSGISLQTGCSPGFAWGARRSTIEGFGFPDFMILGGGDKLLLASGMGYCDALMEVLSLNRSLSDLGISWSERVFQLIEGRVSRIENTIGHVVQGDYGNRRYAERYRLIEDDCFILGQYLEINRYGAWQWRDENNPYAHAIGNYFQERGD</sequence>
<dbReference type="AlphaFoldDB" id="A0A450RYP3"/>
<reference evidence="1" key="1">
    <citation type="submission" date="2019-02" db="EMBL/GenBank/DDBJ databases">
        <authorList>
            <person name="Gruber-Vodicka R. H."/>
            <person name="Seah K. B. B."/>
        </authorList>
    </citation>
    <scope>NUCLEOTIDE SEQUENCE</scope>
    <source>
        <strain evidence="1">BECK_BZ15</strain>
    </source>
</reference>
<dbReference type="InterPro" id="IPR029044">
    <property type="entry name" value="Nucleotide-diphossugar_trans"/>
</dbReference>